<evidence type="ECO:0000259" key="4">
    <source>
        <dbReference type="Pfam" id="PF07687"/>
    </source>
</evidence>
<gene>
    <name evidence="5" type="ORF">LTR05_007967</name>
</gene>
<feature type="domain" description="Peptidase M20 dimerisation" evidence="4">
    <location>
        <begin position="283"/>
        <end position="373"/>
    </location>
</feature>
<comment type="similarity">
    <text evidence="1">Belongs to the peptidase M20A family.</text>
</comment>
<accession>A0AAN7STK7</accession>
<dbReference type="CDD" id="cd03884">
    <property type="entry name" value="M20_bAS"/>
    <property type="match status" value="1"/>
</dbReference>
<dbReference type="PANTHER" id="PTHR32494">
    <property type="entry name" value="ALLANTOATE DEIMINASE-RELATED"/>
    <property type="match status" value="1"/>
</dbReference>
<comment type="caution">
    <text evidence="5">The sequence shown here is derived from an EMBL/GenBank/DDBJ whole genome shotgun (WGS) entry which is preliminary data.</text>
</comment>
<dbReference type="Pfam" id="PF01546">
    <property type="entry name" value="Peptidase_M20"/>
    <property type="match status" value="1"/>
</dbReference>
<dbReference type="AlphaFoldDB" id="A0AAN7STK7"/>
<dbReference type="Pfam" id="PF07687">
    <property type="entry name" value="M20_dimer"/>
    <property type="match status" value="1"/>
</dbReference>
<proteinExistence type="inferred from homology"/>
<feature type="region of interest" description="Disordered" evidence="3">
    <location>
        <begin position="615"/>
        <end position="651"/>
    </location>
</feature>
<keyword evidence="2" id="KW-0378">Hydrolase</keyword>
<dbReference type="NCBIfam" id="TIGR01879">
    <property type="entry name" value="hydantase"/>
    <property type="match status" value="1"/>
</dbReference>
<dbReference type="SUPFAM" id="SSF55031">
    <property type="entry name" value="Bacterial exopeptidase dimerisation domain"/>
    <property type="match status" value="1"/>
</dbReference>
<feature type="compositionally biased region" description="Low complexity" evidence="3">
    <location>
        <begin position="630"/>
        <end position="639"/>
    </location>
</feature>
<dbReference type="Gene3D" id="3.30.70.360">
    <property type="match status" value="1"/>
</dbReference>
<dbReference type="InterPro" id="IPR011650">
    <property type="entry name" value="Peptidase_M20_dimer"/>
</dbReference>
<organism evidence="5 6">
    <name type="scientific">Lithohypha guttulata</name>
    <dbReference type="NCBI Taxonomy" id="1690604"/>
    <lineage>
        <taxon>Eukaryota</taxon>
        <taxon>Fungi</taxon>
        <taxon>Dikarya</taxon>
        <taxon>Ascomycota</taxon>
        <taxon>Pezizomycotina</taxon>
        <taxon>Eurotiomycetes</taxon>
        <taxon>Chaetothyriomycetidae</taxon>
        <taxon>Chaetothyriales</taxon>
        <taxon>Trichomeriaceae</taxon>
        <taxon>Lithohypha</taxon>
    </lineage>
</organism>
<evidence type="ECO:0000313" key="5">
    <source>
        <dbReference type="EMBL" id="KAK5081173.1"/>
    </source>
</evidence>
<reference evidence="5 6" key="1">
    <citation type="submission" date="2023-08" db="EMBL/GenBank/DDBJ databases">
        <title>Black Yeasts Isolated from many extreme environments.</title>
        <authorList>
            <person name="Coleine C."/>
            <person name="Stajich J.E."/>
            <person name="Selbmann L."/>
        </authorList>
    </citation>
    <scope>NUCLEOTIDE SEQUENCE [LARGE SCALE GENOMIC DNA]</scope>
    <source>
        <strain evidence="5 6">CCFEE 5910</strain>
    </source>
</reference>
<dbReference type="EMBL" id="JAVRRJ010000010">
    <property type="protein sequence ID" value="KAK5081173.1"/>
    <property type="molecule type" value="Genomic_DNA"/>
</dbReference>
<evidence type="ECO:0000256" key="2">
    <source>
        <dbReference type="ARBA" id="ARBA00022801"/>
    </source>
</evidence>
<sequence length="1049" mass="117092">MRGQWYAIGKYDLTSVAKLFEHQHPRKQNVKAQSSNYLIVQAEDLPTELTSSHYSSLRASSDRLWHDIHSTAKYGIGERYGNHPHQTGLSRLTLTEHDKQARDWFAKTARSLGCTVEIDSIGNVFAIRPGLNNNVPATFVGSHLDSQPTGGRFDGVLGVCAGIEMLRVLNDNWIETEGPVGVVNWTNEEGARFPVSMMGSGVWSGTISQEEVSHLKEVNVLPGQQEKKTLEEELNNIQYLGANPAPLNQGGIPMAGHFELHIEQGPRLITSGQQIAAVNGVQAYKWFNVKLTGRACHTGTTPFQYRIDPLLSAAKIIAQVHNTATKHNGLASVGIINAEPGSINTVPSQVSFSLDIRHETDAGLDQLIAEIRRDFWNEQYLAQRGRRTATTLQYDITEIFSSPAAHFDEVAVSIVEESAKDITGDSNIQRMISGAGHDSVNTSKQCSTAMVFVPCKDGISHHPEEWAEQEDCAAGTDVIIHSVLKFDKMRYERGDFDSAEHAVMKKIMSAVKLPGTGSIGDQEVRTPLTKGHYLPYVHSGKLNVLKDSDYVDLTHPQLNDILTKHIAETTNVTITDEPTTTKGHEMKVPIKVSHRETMQEQKEETLSKDLKLPMDADKTKEESRKGFKLNTNTSSASNNEEPVLVEGSDKTDGSSILCLDHEFSDTFKIWNRPTTHWDAFNLAKIREACEQQGIDLTGVETRHGLIDKLSRHKSVRTPQKQVGGKQESQLDGRGTGGKENRDAASTQSLRAAPGVPGESGASINLPVEQEAINKHIRKIQRSMKELKNEQLLPKYWITWVIAVIHKRISQVRSLLHHRTKEKFVASRSVPTTALGQPSRIQDTRANDLTSLFQTTSNAVEDYLNQVEKVAFQHSTFPLEKALSLDLSGAGDDLARAIVSIRDLVYELVYEAESHFIRNISSDLPAYKYLSWASLDEHLEHLLSLRELYDDDFKLRGCPELEQLFQEFIDEIRTTIQDKELLINWFEHKAELESGMQKGVDVQGDIARVTGMLGRWKGDLDAELVQDMLAMVEEMEKHSVRHRRSNSNSN</sequence>
<feature type="region of interest" description="Disordered" evidence="3">
    <location>
        <begin position="707"/>
        <end position="763"/>
    </location>
</feature>
<evidence type="ECO:0000256" key="1">
    <source>
        <dbReference type="ARBA" id="ARBA00006247"/>
    </source>
</evidence>
<dbReference type="PANTHER" id="PTHR32494:SF5">
    <property type="entry name" value="ALLANTOATE AMIDOHYDROLASE"/>
    <property type="match status" value="1"/>
</dbReference>
<dbReference type="InterPro" id="IPR036264">
    <property type="entry name" value="Bact_exopeptidase_dim_dom"/>
</dbReference>
<evidence type="ECO:0000256" key="3">
    <source>
        <dbReference type="SAM" id="MobiDB-lite"/>
    </source>
</evidence>
<evidence type="ECO:0000313" key="6">
    <source>
        <dbReference type="Proteomes" id="UP001309876"/>
    </source>
</evidence>
<feature type="compositionally biased region" description="Basic and acidic residues" evidence="3">
    <location>
        <begin position="615"/>
        <end position="625"/>
    </location>
</feature>
<dbReference type="InterPro" id="IPR002933">
    <property type="entry name" value="Peptidase_M20"/>
</dbReference>
<dbReference type="Proteomes" id="UP001309876">
    <property type="component" value="Unassembled WGS sequence"/>
</dbReference>
<name>A0AAN7STK7_9EURO</name>
<dbReference type="SUPFAM" id="SSF53187">
    <property type="entry name" value="Zn-dependent exopeptidases"/>
    <property type="match status" value="1"/>
</dbReference>
<protein>
    <recommendedName>
        <fullName evidence="4">Peptidase M20 dimerisation domain-containing protein</fullName>
    </recommendedName>
</protein>
<keyword evidence="6" id="KW-1185">Reference proteome</keyword>
<dbReference type="Gene3D" id="3.40.630.10">
    <property type="entry name" value="Zn peptidases"/>
    <property type="match status" value="1"/>
</dbReference>
<dbReference type="GO" id="GO:0016813">
    <property type="term" value="F:hydrolase activity, acting on carbon-nitrogen (but not peptide) bonds, in linear amidines"/>
    <property type="evidence" value="ECO:0007669"/>
    <property type="project" value="InterPro"/>
</dbReference>
<dbReference type="InterPro" id="IPR010158">
    <property type="entry name" value="Amidase_Cbmase"/>
</dbReference>